<evidence type="ECO:0000256" key="7">
    <source>
        <dbReference type="ARBA" id="ARBA00023010"/>
    </source>
</evidence>
<accession>A0A4Z0LY36</accession>
<evidence type="ECO:0000256" key="2">
    <source>
        <dbReference type="ARBA" id="ARBA00022448"/>
    </source>
</evidence>
<comment type="caution">
    <text evidence="11">The sequence shown here is derived from an EMBL/GenBank/DDBJ whole genome shotgun (WGS) entry which is preliminary data.</text>
</comment>
<dbReference type="RefSeq" id="WP_135445688.1">
    <property type="nucleotide sequence ID" value="NZ_SRLE01000011.1"/>
</dbReference>
<dbReference type="EMBL" id="SRLE01000011">
    <property type="protein sequence ID" value="TGD72199.1"/>
    <property type="molecule type" value="Genomic_DNA"/>
</dbReference>
<evidence type="ECO:0000256" key="6">
    <source>
        <dbReference type="ARBA" id="ARBA00022989"/>
    </source>
</evidence>
<dbReference type="GO" id="GO:0043953">
    <property type="term" value="P:protein transport by the Tat complex"/>
    <property type="evidence" value="ECO:0007669"/>
    <property type="project" value="UniProtKB-UniRule"/>
</dbReference>
<name>A0A4Z0LY36_9GAMM</name>
<keyword evidence="5 9" id="KW-0653">Protein transport</keyword>
<dbReference type="AlphaFoldDB" id="A0A4Z0LY36"/>
<organism evidence="11 12">
    <name type="scientific">Mangrovimicrobium sediminis</name>
    <dbReference type="NCBI Taxonomy" id="2562682"/>
    <lineage>
        <taxon>Bacteria</taxon>
        <taxon>Pseudomonadati</taxon>
        <taxon>Pseudomonadota</taxon>
        <taxon>Gammaproteobacteria</taxon>
        <taxon>Cellvibrionales</taxon>
        <taxon>Halieaceae</taxon>
        <taxon>Mangrovimicrobium</taxon>
    </lineage>
</organism>
<dbReference type="PANTHER" id="PTHR42982">
    <property type="entry name" value="SEC-INDEPENDENT PROTEIN TRANSLOCASE PROTEIN TATA"/>
    <property type="match status" value="1"/>
</dbReference>
<evidence type="ECO:0000256" key="3">
    <source>
        <dbReference type="ARBA" id="ARBA00022475"/>
    </source>
</evidence>
<dbReference type="PANTHER" id="PTHR42982:SF1">
    <property type="entry name" value="SEC-INDEPENDENT PROTEIN TRANSLOCASE PROTEIN TATA"/>
    <property type="match status" value="1"/>
</dbReference>
<keyword evidence="6 9" id="KW-1133">Transmembrane helix</keyword>
<keyword evidence="12" id="KW-1185">Reference proteome</keyword>
<evidence type="ECO:0000256" key="9">
    <source>
        <dbReference type="HAMAP-Rule" id="MF_00236"/>
    </source>
</evidence>
<dbReference type="GO" id="GO:0008320">
    <property type="term" value="F:protein transmembrane transporter activity"/>
    <property type="evidence" value="ECO:0007669"/>
    <property type="project" value="UniProtKB-UniRule"/>
</dbReference>
<comment type="subunit">
    <text evidence="9">The Tat system comprises two distinct complexes: a TatABC complex, containing multiple copies of TatA, TatB and TatC subunits, and a separate TatA complex, containing only TatA subunits. Substrates initially bind to the TatABC complex, which probably triggers association of the separate TatA complex to form the active translocon.</text>
</comment>
<dbReference type="Gene3D" id="1.20.5.3310">
    <property type="match status" value="1"/>
</dbReference>
<evidence type="ECO:0000256" key="10">
    <source>
        <dbReference type="SAM" id="MobiDB-lite"/>
    </source>
</evidence>
<dbReference type="GO" id="GO:0033281">
    <property type="term" value="C:TAT protein transport complex"/>
    <property type="evidence" value="ECO:0007669"/>
    <property type="project" value="UniProtKB-UniRule"/>
</dbReference>
<evidence type="ECO:0000313" key="11">
    <source>
        <dbReference type="EMBL" id="TGD72199.1"/>
    </source>
</evidence>
<evidence type="ECO:0000313" key="12">
    <source>
        <dbReference type="Proteomes" id="UP000298050"/>
    </source>
</evidence>
<keyword evidence="4 9" id="KW-0812">Transmembrane</keyword>
<evidence type="ECO:0000256" key="8">
    <source>
        <dbReference type="ARBA" id="ARBA00023136"/>
    </source>
</evidence>
<keyword evidence="2 9" id="KW-0813">Transport</keyword>
<comment type="subcellular location">
    <subcellularLocation>
        <location evidence="1 9">Cell membrane</location>
        <topology evidence="1 9">Single-pass membrane protein</topology>
    </subcellularLocation>
</comment>
<evidence type="ECO:0000256" key="5">
    <source>
        <dbReference type="ARBA" id="ARBA00022927"/>
    </source>
</evidence>
<protein>
    <recommendedName>
        <fullName evidence="9">Sec-independent protein translocase protein TatA</fullName>
    </recommendedName>
</protein>
<dbReference type="Proteomes" id="UP000298050">
    <property type="component" value="Unassembled WGS sequence"/>
</dbReference>
<comment type="function">
    <text evidence="9">Part of the twin-arginine translocation (Tat) system that transports large folded proteins containing a characteristic twin-arginine motif in their signal peptide across membranes. TatA could form the protein-conducting channel of the Tat system.</text>
</comment>
<dbReference type="OrthoDB" id="7066617at2"/>
<dbReference type="InterPro" id="IPR003369">
    <property type="entry name" value="TatA/B/E"/>
</dbReference>
<feature type="region of interest" description="Disordered" evidence="10">
    <location>
        <begin position="45"/>
        <end position="67"/>
    </location>
</feature>
<keyword evidence="7 9" id="KW-0811">Translocation</keyword>
<reference evidence="11 12" key="1">
    <citation type="submission" date="2019-04" db="EMBL/GenBank/DDBJ databases">
        <title>Taxonomy of novel Haliea sp. from mangrove soil of West Coast of India.</title>
        <authorList>
            <person name="Verma A."/>
            <person name="Kumar P."/>
            <person name="Krishnamurthi S."/>
        </authorList>
    </citation>
    <scope>NUCLEOTIDE SEQUENCE [LARGE SCALE GENOMIC DNA]</scope>
    <source>
        <strain evidence="11 12">SAOS-164</strain>
    </source>
</reference>
<dbReference type="InterPro" id="IPR006312">
    <property type="entry name" value="TatA/E"/>
</dbReference>
<dbReference type="HAMAP" id="MF_00236">
    <property type="entry name" value="TatA_E"/>
    <property type="match status" value="1"/>
</dbReference>
<evidence type="ECO:0000256" key="4">
    <source>
        <dbReference type="ARBA" id="ARBA00022692"/>
    </source>
</evidence>
<keyword evidence="8 9" id="KW-0472">Membrane</keyword>
<proteinExistence type="inferred from homology"/>
<comment type="similarity">
    <text evidence="9">Belongs to the TatA/E family.</text>
</comment>
<dbReference type="Pfam" id="PF02416">
    <property type="entry name" value="TatA_B_E"/>
    <property type="match status" value="1"/>
</dbReference>
<gene>
    <name evidence="9 11" type="primary">tatA</name>
    <name evidence="11" type="ORF">E4634_16155</name>
</gene>
<sequence length="67" mass="7281">MGISAWQLLIVLAIVLLLFGTKRLRSLGTDLGAALRGFRTAVNDESSHLQSSDEEDSSQAKRPTIEP</sequence>
<keyword evidence="3 9" id="KW-1003">Cell membrane</keyword>
<evidence type="ECO:0000256" key="1">
    <source>
        <dbReference type="ARBA" id="ARBA00004162"/>
    </source>
</evidence>